<feature type="region of interest" description="Disordered" evidence="1">
    <location>
        <begin position="256"/>
        <end position="290"/>
    </location>
</feature>
<keyword evidence="3" id="KW-1185">Reference proteome</keyword>
<gene>
    <name evidence="2" type="ORF">L1049_027548</name>
</gene>
<reference evidence="2 3" key="1">
    <citation type="journal article" date="2024" name="Plant J.">
        <title>Genome sequences and population genomics reveal climatic adaptation and genomic divergence between two closely related sweetgum species.</title>
        <authorList>
            <person name="Xu W.Q."/>
            <person name="Ren C.Q."/>
            <person name="Zhang X.Y."/>
            <person name="Comes H.P."/>
            <person name="Liu X.H."/>
            <person name="Li Y.G."/>
            <person name="Kettle C.J."/>
            <person name="Jalonen R."/>
            <person name="Gaisberger H."/>
            <person name="Ma Y.Z."/>
            <person name="Qiu Y.X."/>
        </authorList>
    </citation>
    <scope>NUCLEOTIDE SEQUENCE [LARGE SCALE GENOMIC DNA]</scope>
    <source>
        <strain evidence="2">Hangzhou</strain>
    </source>
</reference>
<name>A0AAP0WV66_LIQFO</name>
<feature type="region of interest" description="Disordered" evidence="1">
    <location>
        <begin position="375"/>
        <end position="395"/>
    </location>
</feature>
<dbReference type="PANTHER" id="PTHR10688">
    <property type="entry name" value="PWWP DOMAIN-CONTAINING PROTEIN"/>
    <property type="match status" value="1"/>
</dbReference>
<dbReference type="AlphaFoldDB" id="A0AAP0WV66"/>
<feature type="region of interest" description="Disordered" evidence="1">
    <location>
        <begin position="215"/>
        <end position="240"/>
    </location>
</feature>
<feature type="region of interest" description="Disordered" evidence="1">
    <location>
        <begin position="515"/>
        <end position="553"/>
    </location>
</feature>
<feature type="compositionally biased region" description="Basic and acidic residues" evidence="1">
    <location>
        <begin position="276"/>
        <end position="289"/>
    </location>
</feature>
<dbReference type="EMBL" id="JBBPBK010000009">
    <property type="protein sequence ID" value="KAK9277991.1"/>
    <property type="molecule type" value="Genomic_DNA"/>
</dbReference>
<sequence length="745" mass="80947">MDVVPGNHRSCAAEEGLDACELASLPKVEETSLSGSPMTTESKISSVGNGDGGINGKPERGFESRERKKSKYLSPPYIDLGYGRKSLATLEETETEDPQVSHEGVGMNGAAGQFGGSPPIVKCSGKKLQKKWSRKSLNASGNLEGINASSAELLSQLRLTALDCLYPDENENFDSIERFFFRYRSSVFHDGYGKDIACQKEYLAAEPGLLGKDPLEIERPSPIGNTELKKRKRKGKATLHSESELNASVAYMTGNDAKASSSGKDSQLLVHPSPKVRTEQKMKKKKEEMNLEGSMTKLTAGLSDVNVNITNSCSLIVDSQEMISFSLHVKPQQKKRRKKEGTTPVCLQTKQTTGIPDLNGNVVIPSLLVEDSQVVGHAAPRSKPEPKKRKKKEGAALERLETKNISFLDTNGNNVKPISLVVDLRQMGLHSLAGIPELSDREGKEKATSVGLNSNFAAGFPYVDGNSTKPSLLVKDSQGMSLLSHEGKPEHKKRKRKEKAICDFSKSKLAAGIPDLNGNGPESILGKDLQEKNIKPERKKRRRKGEASMEHSRRKLAARIPDINLNYSNGEALGTALLLTFGPGFPMPSKEVLIATFCRFGPLRESETQVVKDSTCAQVVFVRSSDAGEAVRSLEGSSPFGPALVNYRIHHLSSASNGLEPDRNSCMPLAFQPIEGVKTPAALKRHASPPGEAPPLFLIRKNLEMMTSMLEKSGDNLSPEMRAKLESEIKGLLKKVSSMVGSSSS</sequence>
<feature type="compositionally biased region" description="Basic and acidic residues" evidence="1">
    <location>
        <begin position="57"/>
        <end position="66"/>
    </location>
</feature>
<dbReference type="InterPro" id="IPR052657">
    <property type="entry name" value="PDP_family_Arabidopsis"/>
</dbReference>
<evidence type="ECO:0000256" key="1">
    <source>
        <dbReference type="SAM" id="MobiDB-lite"/>
    </source>
</evidence>
<proteinExistence type="predicted"/>
<feature type="compositionally biased region" description="Polar residues" evidence="1">
    <location>
        <begin position="31"/>
        <end position="48"/>
    </location>
</feature>
<accession>A0AAP0WV66</accession>
<evidence type="ECO:0008006" key="4">
    <source>
        <dbReference type="Google" id="ProtNLM"/>
    </source>
</evidence>
<feature type="region of interest" description="Disordered" evidence="1">
    <location>
        <begin position="28"/>
        <end position="68"/>
    </location>
</feature>
<comment type="caution">
    <text evidence="2">The sequence shown here is derived from an EMBL/GenBank/DDBJ whole genome shotgun (WGS) entry which is preliminary data.</text>
</comment>
<dbReference type="PANTHER" id="PTHR10688:SF6">
    <property type="entry name" value="SERINE_THREONINE-KINASE ATM"/>
    <property type="match status" value="1"/>
</dbReference>
<evidence type="ECO:0000313" key="2">
    <source>
        <dbReference type="EMBL" id="KAK9277991.1"/>
    </source>
</evidence>
<dbReference type="Proteomes" id="UP001415857">
    <property type="component" value="Unassembled WGS sequence"/>
</dbReference>
<protein>
    <recommendedName>
        <fullName evidence="4">Serine/threonine-protein kinase ATM</fullName>
    </recommendedName>
</protein>
<organism evidence="2 3">
    <name type="scientific">Liquidambar formosana</name>
    <name type="common">Formosan gum</name>
    <dbReference type="NCBI Taxonomy" id="63359"/>
    <lineage>
        <taxon>Eukaryota</taxon>
        <taxon>Viridiplantae</taxon>
        <taxon>Streptophyta</taxon>
        <taxon>Embryophyta</taxon>
        <taxon>Tracheophyta</taxon>
        <taxon>Spermatophyta</taxon>
        <taxon>Magnoliopsida</taxon>
        <taxon>eudicotyledons</taxon>
        <taxon>Gunneridae</taxon>
        <taxon>Pentapetalae</taxon>
        <taxon>Saxifragales</taxon>
        <taxon>Altingiaceae</taxon>
        <taxon>Liquidambar</taxon>
    </lineage>
</organism>
<evidence type="ECO:0000313" key="3">
    <source>
        <dbReference type="Proteomes" id="UP001415857"/>
    </source>
</evidence>